<dbReference type="Proteomes" id="UP000574690">
    <property type="component" value="Unassembled WGS sequence"/>
</dbReference>
<keyword evidence="1" id="KW-0805">Transcription regulation</keyword>
<evidence type="ECO:0000313" key="6">
    <source>
        <dbReference type="Proteomes" id="UP000574690"/>
    </source>
</evidence>
<reference evidence="5 6" key="1">
    <citation type="submission" date="2020-05" db="EMBL/GenBank/DDBJ databases">
        <title>DNA-SIP metagenomic assembled genomes.</title>
        <authorList>
            <person name="Yu J."/>
        </authorList>
    </citation>
    <scope>NUCLEOTIDE SEQUENCE [LARGE SCALE GENOMIC DNA]</scope>
    <source>
        <strain evidence="5">Bin5.27</strain>
    </source>
</reference>
<evidence type="ECO:0000256" key="3">
    <source>
        <dbReference type="ARBA" id="ARBA00023163"/>
    </source>
</evidence>
<evidence type="ECO:0000256" key="1">
    <source>
        <dbReference type="ARBA" id="ARBA00023015"/>
    </source>
</evidence>
<sequence>MQLTPFDVAATTPALAALVADRLRDMITRGELAPGERLKETELADALHVSRGPVREAIALLAAEGLVETQRYRGARVISLTARDIEEVYSLRLAIERLAMARAAARCGPEDLAALDDVLARMKDLPADAAPGDVAALDLEFHDLVYEAAAHARLDRTWAPIRSQVAVFLNARTDGDYFRSTSHAKHARLRDALASGDPAAAVAAIDDHIGWVLLRLAPSHIDETPETTKDNTFEGRA</sequence>
<dbReference type="InterPro" id="IPR036388">
    <property type="entry name" value="WH-like_DNA-bd_sf"/>
</dbReference>
<evidence type="ECO:0000259" key="4">
    <source>
        <dbReference type="PROSITE" id="PS50949"/>
    </source>
</evidence>
<dbReference type="PRINTS" id="PR00035">
    <property type="entry name" value="HTHGNTR"/>
</dbReference>
<evidence type="ECO:0000313" key="5">
    <source>
        <dbReference type="EMBL" id="NUQ90176.1"/>
    </source>
</evidence>
<dbReference type="Gene3D" id="1.20.120.530">
    <property type="entry name" value="GntR ligand-binding domain-like"/>
    <property type="match status" value="1"/>
</dbReference>
<dbReference type="InterPro" id="IPR036390">
    <property type="entry name" value="WH_DNA-bd_sf"/>
</dbReference>
<dbReference type="EMBL" id="JABFXE010000722">
    <property type="protein sequence ID" value="NUQ90176.1"/>
    <property type="molecule type" value="Genomic_DNA"/>
</dbReference>
<dbReference type="InterPro" id="IPR008920">
    <property type="entry name" value="TF_FadR/GntR_C"/>
</dbReference>
<keyword evidence="3" id="KW-0804">Transcription</keyword>
<dbReference type="InterPro" id="IPR011711">
    <property type="entry name" value="GntR_C"/>
</dbReference>
<dbReference type="Pfam" id="PF00392">
    <property type="entry name" value="GntR"/>
    <property type="match status" value="1"/>
</dbReference>
<dbReference type="Gene3D" id="1.10.10.10">
    <property type="entry name" value="Winged helix-like DNA-binding domain superfamily/Winged helix DNA-binding domain"/>
    <property type="match status" value="1"/>
</dbReference>
<dbReference type="AlphaFoldDB" id="A0A850CDV4"/>
<comment type="caution">
    <text evidence="5">The sequence shown here is derived from an EMBL/GenBank/DDBJ whole genome shotgun (WGS) entry which is preliminary data.</text>
</comment>
<dbReference type="CDD" id="cd07377">
    <property type="entry name" value="WHTH_GntR"/>
    <property type="match status" value="1"/>
</dbReference>
<gene>
    <name evidence="5" type="ORF">HOQ43_17150</name>
</gene>
<protein>
    <submittedName>
        <fullName evidence="5">GntR family transcriptional regulator</fullName>
    </submittedName>
</protein>
<dbReference type="PANTHER" id="PTHR43537">
    <property type="entry name" value="TRANSCRIPTIONAL REGULATOR, GNTR FAMILY"/>
    <property type="match status" value="1"/>
</dbReference>
<dbReference type="SUPFAM" id="SSF46785">
    <property type="entry name" value="Winged helix' DNA-binding domain"/>
    <property type="match status" value="1"/>
</dbReference>
<proteinExistence type="predicted"/>
<dbReference type="GO" id="GO:0003700">
    <property type="term" value="F:DNA-binding transcription factor activity"/>
    <property type="evidence" value="ECO:0007669"/>
    <property type="project" value="InterPro"/>
</dbReference>
<dbReference type="PANTHER" id="PTHR43537:SF24">
    <property type="entry name" value="GLUCONATE OPERON TRANSCRIPTIONAL REPRESSOR"/>
    <property type="match status" value="1"/>
</dbReference>
<evidence type="ECO:0000256" key="2">
    <source>
        <dbReference type="ARBA" id="ARBA00023125"/>
    </source>
</evidence>
<accession>A0A850CDV4</accession>
<dbReference type="SMART" id="SM00895">
    <property type="entry name" value="FCD"/>
    <property type="match status" value="1"/>
</dbReference>
<organism evidence="5 6">
    <name type="scientific">Glycomyces artemisiae</name>
    <dbReference type="NCBI Taxonomy" id="1076443"/>
    <lineage>
        <taxon>Bacteria</taxon>
        <taxon>Bacillati</taxon>
        <taxon>Actinomycetota</taxon>
        <taxon>Actinomycetes</taxon>
        <taxon>Glycomycetales</taxon>
        <taxon>Glycomycetaceae</taxon>
        <taxon>Glycomyces</taxon>
    </lineage>
</organism>
<dbReference type="GO" id="GO:0003677">
    <property type="term" value="F:DNA binding"/>
    <property type="evidence" value="ECO:0007669"/>
    <property type="project" value="UniProtKB-KW"/>
</dbReference>
<feature type="domain" description="HTH gntR-type" evidence="4">
    <location>
        <begin position="13"/>
        <end position="80"/>
    </location>
</feature>
<dbReference type="SUPFAM" id="SSF48008">
    <property type="entry name" value="GntR ligand-binding domain-like"/>
    <property type="match status" value="1"/>
</dbReference>
<dbReference type="PROSITE" id="PS50949">
    <property type="entry name" value="HTH_GNTR"/>
    <property type="match status" value="1"/>
</dbReference>
<name>A0A850CDV4_9ACTN</name>
<dbReference type="SMART" id="SM00345">
    <property type="entry name" value="HTH_GNTR"/>
    <property type="match status" value="1"/>
</dbReference>
<keyword evidence="2" id="KW-0238">DNA-binding</keyword>
<dbReference type="Pfam" id="PF07729">
    <property type="entry name" value="FCD"/>
    <property type="match status" value="1"/>
</dbReference>
<dbReference type="InterPro" id="IPR000524">
    <property type="entry name" value="Tscrpt_reg_HTH_GntR"/>
</dbReference>